<accession>A0A063Y8P3</accession>
<proteinExistence type="predicted"/>
<gene>
    <name evidence="1" type="ORF">ADINL_0411</name>
</gene>
<protein>
    <submittedName>
        <fullName evidence="1">Uncharacterized protein</fullName>
    </submittedName>
</protein>
<keyword evidence="2" id="KW-1185">Reference proteome</keyword>
<dbReference type="Proteomes" id="UP000027318">
    <property type="component" value="Unassembled WGS sequence"/>
</dbReference>
<evidence type="ECO:0000313" key="2">
    <source>
        <dbReference type="Proteomes" id="UP000027318"/>
    </source>
</evidence>
<comment type="caution">
    <text evidence="1">The sequence shown here is derived from an EMBL/GenBank/DDBJ whole genome shotgun (WGS) entry which is preliminary data.</text>
</comment>
<dbReference type="RefSeq" id="WP_275574398.1">
    <property type="nucleotide sequence ID" value="NZ_JBKBNO010000007.1"/>
</dbReference>
<name>A0A063Y8P3_9GAMM</name>
<sequence length="41" mass="4410">MRRSPDLVLVLVLVFVVGTVMTGVSQSGIEFASVVQQVFNS</sequence>
<dbReference type="AlphaFoldDB" id="A0A063Y8P3"/>
<reference evidence="1 2" key="1">
    <citation type="journal article" date="2005" name="Int. J. Syst. Evol. Microbiol.">
        <title>Nitrincola lacisaponensis gen. nov., sp. nov., a novel alkaliphilic bacterium isolated from an alkaline, saline lake.</title>
        <authorList>
            <person name="Dimitriu P.A."/>
            <person name="Shukla S.K."/>
            <person name="Conradt J."/>
            <person name="Marquez M.C."/>
            <person name="Ventosa A."/>
            <person name="Maglia A."/>
            <person name="Peyton B.M."/>
            <person name="Pinkart H.C."/>
            <person name="Mormile M.R."/>
        </authorList>
    </citation>
    <scope>NUCLEOTIDE SEQUENCE [LARGE SCALE GENOMIC DNA]</scope>
    <source>
        <strain evidence="1 2">4CA</strain>
    </source>
</reference>
<evidence type="ECO:0000313" key="1">
    <source>
        <dbReference type="EMBL" id="KDE41106.1"/>
    </source>
</evidence>
<dbReference type="EMBL" id="JMSZ01000010">
    <property type="protein sequence ID" value="KDE41106.1"/>
    <property type="molecule type" value="Genomic_DNA"/>
</dbReference>
<organism evidence="1 2">
    <name type="scientific">Nitrincola lacisaponensis</name>
    <dbReference type="NCBI Taxonomy" id="267850"/>
    <lineage>
        <taxon>Bacteria</taxon>
        <taxon>Pseudomonadati</taxon>
        <taxon>Pseudomonadota</taxon>
        <taxon>Gammaproteobacteria</taxon>
        <taxon>Oceanospirillales</taxon>
        <taxon>Oceanospirillaceae</taxon>
        <taxon>Nitrincola</taxon>
    </lineage>
</organism>